<feature type="region of interest" description="Disordered" evidence="1">
    <location>
        <begin position="44"/>
        <end position="116"/>
    </location>
</feature>
<evidence type="ECO:0000313" key="2">
    <source>
        <dbReference type="EMBL" id="MFI9120037.1"/>
    </source>
</evidence>
<comment type="caution">
    <text evidence="2">The sequence shown here is derived from an EMBL/GenBank/DDBJ whole genome shotgun (WGS) entry which is preliminary data.</text>
</comment>
<dbReference type="EMBL" id="JBITYT010000004">
    <property type="protein sequence ID" value="MFI9120037.1"/>
    <property type="molecule type" value="Genomic_DNA"/>
</dbReference>
<protein>
    <recommendedName>
        <fullName evidence="4">Secreted protein</fullName>
    </recommendedName>
</protein>
<proteinExistence type="predicted"/>
<dbReference type="RefSeq" id="WP_399613591.1">
    <property type="nucleotide sequence ID" value="NZ_JBITYT010000004.1"/>
</dbReference>
<feature type="compositionally biased region" description="Basic residues" evidence="1">
    <location>
        <begin position="81"/>
        <end position="107"/>
    </location>
</feature>
<reference evidence="2 3" key="1">
    <citation type="submission" date="2024-10" db="EMBL/GenBank/DDBJ databases">
        <title>The Natural Products Discovery Center: Release of the First 8490 Sequenced Strains for Exploring Actinobacteria Biosynthetic Diversity.</title>
        <authorList>
            <person name="Kalkreuter E."/>
            <person name="Kautsar S.A."/>
            <person name="Yang D."/>
            <person name="Bader C.D."/>
            <person name="Teijaro C.N."/>
            <person name="Fluegel L."/>
            <person name="Davis C.M."/>
            <person name="Simpson J.R."/>
            <person name="Lauterbach L."/>
            <person name="Steele A.D."/>
            <person name="Gui C."/>
            <person name="Meng S."/>
            <person name="Li G."/>
            <person name="Viehrig K."/>
            <person name="Ye F."/>
            <person name="Su P."/>
            <person name="Kiefer A.F."/>
            <person name="Nichols A."/>
            <person name="Cepeda A.J."/>
            <person name="Yan W."/>
            <person name="Fan B."/>
            <person name="Jiang Y."/>
            <person name="Adhikari A."/>
            <person name="Zheng C.-J."/>
            <person name="Schuster L."/>
            <person name="Cowan T.M."/>
            <person name="Smanski M.J."/>
            <person name="Chevrette M.G."/>
            <person name="De Carvalho L.P.S."/>
            <person name="Shen B."/>
        </authorList>
    </citation>
    <scope>NUCLEOTIDE SEQUENCE [LARGE SCALE GENOMIC DNA]</scope>
    <source>
        <strain evidence="2 3">NPDC053346</strain>
    </source>
</reference>
<organism evidence="2 3">
    <name type="scientific">Streptomyces bikiniensis</name>
    <dbReference type="NCBI Taxonomy" id="1896"/>
    <lineage>
        <taxon>Bacteria</taxon>
        <taxon>Bacillati</taxon>
        <taxon>Actinomycetota</taxon>
        <taxon>Actinomycetes</taxon>
        <taxon>Kitasatosporales</taxon>
        <taxon>Streptomycetaceae</taxon>
        <taxon>Streptomyces</taxon>
    </lineage>
</organism>
<feature type="region of interest" description="Disordered" evidence="1">
    <location>
        <begin position="1"/>
        <end position="20"/>
    </location>
</feature>
<name>A0ABW8CSA0_STRBI</name>
<sequence>MSPVPEPTAAPAAPAGRRARPGRHRWIVVLLVLAALFGAGSPALLSGTSPLPAAAATPAPAPDPVGETHDQAAAETALPGRTRRHRTGLRPTGPRRRNREHRRRRRNPIPAPVPAPREGALRCVVMRC</sequence>
<keyword evidence="3" id="KW-1185">Reference proteome</keyword>
<evidence type="ECO:0008006" key="4">
    <source>
        <dbReference type="Google" id="ProtNLM"/>
    </source>
</evidence>
<gene>
    <name evidence="2" type="ORF">ACIGW0_11685</name>
</gene>
<accession>A0ABW8CSA0</accession>
<feature type="compositionally biased region" description="Low complexity" evidence="1">
    <location>
        <begin position="44"/>
        <end position="58"/>
    </location>
</feature>
<dbReference type="Proteomes" id="UP001614391">
    <property type="component" value="Unassembled WGS sequence"/>
</dbReference>
<evidence type="ECO:0000313" key="3">
    <source>
        <dbReference type="Proteomes" id="UP001614391"/>
    </source>
</evidence>
<evidence type="ECO:0000256" key="1">
    <source>
        <dbReference type="SAM" id="MobiDB-lite"/>
    </source>
</evidence>